<name>A0ABD2PVH7_9PLAT</name>
<accession>A0ABD2PVH7</accession>
<dbReference type="EMBL" id="JBJKFK010002277">
    <property type="protein sequence ID" value="KAL3311359.1"/>
    <property type="molecule type" value="Genomic_DNA"/>
</dbReference>
<comment type="caution">
    <text evidence="1">The sequence shown here is derived from an EMBL/GenBank/DDBJ whole genome shotgun (WGS) entry which is preliminary data.</text>
</comment>
<sequence length="370" mass="42071">MRHSLFSVVQAVKLIKLTSLHESVLETTRRIIRIMFACKQVMALLPTRSSLISWISDYDSDPCLHSLAGGEESGKFCKSFADLIRLCCKKLGLMQEPEVLLASLLSHNLLRRRFGIDLVQGLDFMGDSERRQFVTSVAGKVLAYLTKSQANESRFVEDSVLHVEALVSDAFPDKFTICGQMIEVMDLLTNHPDLSTEDTKQTLVNYWNEWLDLLAKSEENSQLVLESHWFPETHPMTSFCLSISMRLLQNNSSDATAWNILFLCLDKTIINRVLSEISCELEVTALHPISAQSVALHHPDLLVDLIYSQNNALFSRILELTAKLKDHDSFEILLRTLRDKEIWLDAAALIQRSNPALDCLEDLFRILHRL</sequence>
<reference evidence="1 2" key="1">
    <citation type="submission" date="2024-11" db="EMBL/GenBank/DDBJ databases">
        <title>Adaptive evolution of stress response genes in parasites aligns with host niche diversity.</title>
        <authorList>
            <person name="Hahn C."/>
            <person name="Resl P."/>
        </authorList>
    </citation>
    <scope>NUCLEOTIDE SEQUENCE [LARGE SCALE GENOMIC DNA]</scope>
    <source>
        <strain evidence="1">EGGRZ-B1_66</strain>
        <tissue evidence="1">Body</tissue>
    </source>
</reference>
<evidence type="ECO:0000313" key="2">
    <source>
        <dbReference type="Proteomes" id="UP001626550"/>
    </source>
</evidence>
<keyword evidence="2" id="KW-1185">Reference proteome</keyword>
<proteinExistence type="predicted"/>
<dbReference type="Proteomes" id="UP001626550">
    <property type="component" value="Unassembled WGS sequence"/>
</dbReference>
<gene>
    <name evidence="1" type="ORF">Ciccas_010062</name>
</gene>
<evidence type="ECO:0000313" key="1">
    <source>
        <dbReference type="EMBL" id="KAL3311359.1"/>
    </source>
</evidence>
<organism evidence="1 2">
    <name type="scientific">Cichlidogyrus casuarinus</name>
    <dbReference type="NCBI Taxonomy" id="1844966"/>
    <lineage>
        <taxon>Eukaryota</taxon>
        <taxon>Metazoa</taxon>
        <taxon>Spiralia</taxon>
        <taxon>Lophotrochozoa</taxon>
        <taxon>Platyhelminthes</taxon>
        <taxon>Monogenea</taxon>
        <taxon>Monopisthocotylea</taxon>
        <taxon>Dactylogyridea</taxon>
        <taxon>Ancyrocephalidae</taxon>
        <taxon>Cichlidogyrus</taxon>
    </lineage>
</organism>
<protein>
    <submittedName>
        <fullName evidence="1">Uncharacterized protein</fullName>
    </submittedName>
</protein>
<dbReference type="AlphaFoldDB" id="A0ABD2PVH7"/>